<dbReference type="EMBL" id="JAHQIW010002624">
    <property type="protein sequence ID" value="KAJ1355847.1"/>
    <property type="molecule type" value="Genomic_DNA"/>
</dbReference>
<proteinExistence type="predicted"/>
<name>A0AAD5MC16_PARTN</name>
<reference evidence="1" key="1">
    <citation type="submission" date="2021-06" db="EMBL/GenBank/DDBJ databases">
        <title>Parelaphostrongylus tenuis whole genome reference sequence.</title>
        <authorList>
            <person name="Garwood T.J."/>
            <person name="Larsen P.A."/>
            <person name="Fountain-Jones N.M."/>
            <person name="Garbe J.R."/>
            <person name="Macchietto M.G."/>
            <person name="Kania S.A."/>
            <person name="Gerhold R.W."/>
            <person name="Richards J.E."/>
            <person name="Wolf T.M."/>
        </authorList>
    </citation>
    <scope>NUCLEOTIDE SEQUENCE</scope>
    <source>
        <strain evidence="1">MNPRO001-30</strain>
        <tissue evidence="1">Meninges</tissue>
    </source>
</reference>
<evidence type="ECO:0000313" key="2">
    <source>
        <dbReference type="Proteomes" id="UP001196413"/>
    </source>
</evidence>
<dbReference type="Proteomes" id="UP001196413">
    <property type="component" value="Unassembled WGS sequence"/>
</dbReference>
<accession>A0AAD5MC16</accession>
<sequence>MAELVRGIPVTWRPSDGLITWSEKRSMFSTSTALCASLQEVLLVSKVFGICTLRITITNSAKITKQIRSRANKAN</sequence>
<evidence type="ECO:0000313" key="1">
    <source>
        <dbReference type="EMBL" id="KAJ1355847.1"/>
    </source>
</evidence>
<keyword evidence="2" id="KW-1185">Reference proteome</keyword>
<comment type="caution">
    <text evidence="1">The sequence shown here is derived from an EMBL/GenBank/DDBJ whole genome shotgun (WGS) entry which is preliminary data.</text>
</comment>
<protein>
    <submittedName>
        <fullName evidence="1">Uncharacterized protein</fullName>
    </submittedName>
</protein>
<organism evidence="1 2">
    <name type="scientific">Parelaphostrongylus tenuis</name>
    <name type="common">Meningeal worm</name>
    <dbReference type="NCBI Taxonomy" id="148309"/>
    <lineage>
        <taxon>Eukaryota</taxon>
        <taxon>Metazoa</taxon>
        <taxon>Ecdysozoa</taxon>
        <taxon>Nematoda</taxon>
        <taxon>Chromadorea</taxon>
        <taxon>Rhabditida</taxon>
        <taxon>Rhabditina</taxon>
        <taxon>Rhabditomorpha</taxon>
        <taxon>Strongyloidea</taxon>
        <taxon>Metastrongylidae</taxon>
        <taxon>Parelaphostrongylus</taxon>
    </lineage>
</organism>
<gene>
    <name evidence="1" type="ORF">KIN20_013408</name>
</gene>
<dbReference type="AlphaFoldDB" id="A0AAD5MC16"/>